<organism evidence="2 3">
    <name type="scientific">Clavelina lepadiformis</name>
    <name type="common">Light-bulb sea squirt</name>
    <name type="synonym">Ascidia lepadiformis</name>
    <dbReference type="NCBI Taxonomy" id="159417"/>
    <lineage>
        <taxon>Eukaryota</taxon>
        <taxon>Metazoa</taxon>
        <taxon>Chordata</taxon>
        <taxon>Tunicata</taxon>
        <taxon>Ascidiacea</taxon>
        <taxon>Aplousobranchia</taxon>
        <taxon>Clavelinidae</taxon>
        <taxon>Clavelina</taxon>
    </lineage>
</organism>
<name>A0ABP0FZV0_CLALP</name>
<feature type="compositionally biased region" description="Basic residues" evidence="1">
    <location>
        <begin position="1"/>
        <end position="11"/>
    </location>
</feature>
<evidence type="ECO:0000313" key="2">
    <source>
        <dbReference type="EMBL" id="CAK8685100.1"/>
    </source>
</evidence>
<accession>A0ABP0FZV0</accession>
<reference evidence="2 3" key="1">
    <citation type="submission" date="2024-02" db="EMBL/GenBank/DDBJ databases">
        <authorList>
            <person name="Daric V."/>
            <person name="Darras S."/>
        </authorList>
    </citation>
    <scope>NUCLEOTIDE SEQUENCE [LARGE SCALE GENOMIC DNA]</scope>
</reference>
<evidence type="ECO:0000313" key="3">
    <source>
        <dbReference type="Proteomes" id="UP001642483"/>
    </source>
</evidence>
<sequence>MRKMRLQRIKKNGANNSNETLDNNAGLQRDAEKISLSAETQETGSIKSSTNEINYALPVIDEDKGGNYDKAVAVVNNLPNDVASWPKVIDHHLRVGLVRLVKAGPEKYQNKDGPFASSSRINTVGDCTKLELRSVSKEWFYKILENGDRILRSGLLFSKKESGLD</sequence>
<comment type="caution">
    <text evidence="2">The sequence shown here is derived from an EMBL/GenBank/DDBJ whole genome shotgun (WGS) entry which is preliminary data.</text>
</comment>
<proteinExistence type="predicted"/>
<protein>
    <submittedName>
        <fullName evidence="2">Uncharacterized protein</fullName>
    </submittedName>
</protein>
<dbReference type="EMBL" id="CAWYQH010000099">
    <property type="protein sequence ID" value="CAK8685100.1"/>
    <property type="molecule type" value="Genomic_DNA"/>
</dbReference>
<gene>
    <name evidence="2" type="ORF">CVLEPA_LOCUS16255</name>
</gene>
<feature type="compositionally biased region" description="Polar residues" evidence="1">
    <location>
        <begin position="13"/>
        <end position="26"/>
    </location>
</feature>
<evidence type="ECO:0000256" key="1">
    <source>
        <dbReference type="SAM" id="MobiDB-lite"/>
    </source>
</evidence>
<keyword evidence="3" id="KW-1185">Reference proteome</keyword>
<dbReference type="Proteomes" id="UP001642483">
    <property type="component" value="Unassembled WGS sequence"/>
</dbReference>
<feature type="region of interest" description="Disordered" evidence="1">
    <location>
        <begin position="1"/>
        <end position="28"/>
    </location>
</feature>